<dbReference type="InterPro" id="IPR002035">
    <property type="entry name" value="VWF_A"/>
</dbReference>
<dbReference type="Proteomes" id="UP000525652">
    <property type="component" value="Unassembled WGS sequence"/>
</dbReference>
<keyword evidence="1" id="KW-1133">Transmembrane helix</keyword>
<evidence type="ECO:0000313" key="3">
    <source>
        <dbReference type="EMBL" id="MBC2604311.1"/>
    </source>
</evidence>
<comment type="caution">
    <text evidence="3">The sequence shown here is derived from an EMBL/GenBank/DDBJ whole genome shotgun (WGS) entry which is preliminary data.</text>
</comment>
<sequence>MTDSPLQAYSANQKKPKKKKLVGALFLAIAIQVALVFTTIFVVVLVPTEKEDPQFTAKKTIYLPQRKLEHKMAVAEFQQAAKSPMQMEKIQVSRMTPSQLPQLPEVPPMDFSPQPPDTVSPVGSTLFGSAGIGGMMQGLVGESSSISFLGIEDSASRVLIVVDVSASVVEAMTEANMPVTEIKNETIRLIRELNANTLFGIIQHSRQYQTFQSSLIPATANNKEAAIRWMNQEFRTSGTLRGLKYEGEDGVGAVLEAAFDMEPEVIFLLSDGSYQRTSPGGRGYQNLSWNELEDRIKDRQSQLAEEARIHTIGFAVDPEDAKGFSRLAKKNNGKYRSFD</sequence>
<feature type="domain" description="VWFA" evidence="2">
    <location>
        <begin position="157"/>
        <end position="339"/>
    </location>
</feature>
<dbReference type="EMBL" id="JACHVA010000142">
    <property type="protein sequence ID" value="MBC2604311.1"/>
    <property type="molecule type" value="Genomic_DNA"/>
</dbReference>
<evidence type="ECO:0000256" key="1">
    <source>
        <dbReference type="SAM" id="Phobius"/>
    </source>
</evidence>
<feature type="transmembrane region" description="Helical" evidence="1">
    <location>
        <begin position="21"/>
        <end position="46"/>
    </location>
</feature>
<evidence type="ECO:0000259" key="2">
    <source>
        <dbReference type="PROSITE" id="PS50234"/>
    </source>
</evidence>
<dbReference type="AlphaFoldDB" id="A0A7X1E6P0"/>
<reference evidence="3 4" key="1">
    <citation type="submission" date="2020-07" db="EMBL/GenBank/DDBJ databases">
        <authorList>
            <person name="Feng X."/>
        </authorList>
    </citation>
    <scope>NUCLEOTIDE SEQUENCE [LARGE SCALE GENOMIC DNA]</scope>
    <source>
        <strain evidence="3 4">JCM14086</strain>
    </source>
</reference>
<proteinExistence type="predicted"/>
<keyword evidence="1" id="KW-0472">Membrane</keyword>
<dbReference type="InterPro" id="IPR036465">
    <property type="entry name" value="vWFA_dom_sf"/>
</dbReference>
<gene>
    <name evidence="3" type="ORF">H5P30_21230</name>
</gene>
<evidence type="ECO:0000313" key="4">
    <source>
        <dbReference type="Proteomes" id="UP000525652"/>
    </source>
</evidence>
<keyword evidence="1" id="KW-0812">Transmembrane</keyword>
<name>A0A7X1E6P0_9BACT</name>
<dbReference type="RefSeq" id="WP_185694923.1">
    <property type="nucleotide sequence ID" value="NZ_JACHVA010000142.1"/>
</dbReference>
<accession>A0A7X1E6P0</accession>
<dbReference type="PROSITE" id="PS50234">
    <property type="entry name" value="VWFA"/>
    <property type="match status" value="1"/>
</dbReference>
<keyword evidence="4" id="KW-1185">Reference proteome</keyword>
<dbReference type="SUPFAM" id="SSF53300">
    <property type="entry name" value="vWA-like"/>
    <property type="match status" value="1"/>
</dbReference>
<organism evidence="3 4">
    <name type="scientific">Puniceicoccus vermicola</name>
    <dbReference type="NCBI Taxonomy" id="388746"/>
    <lineage>
        <taxon>Bacteria</taxon>
        <taxon>Pseudomonadati</taxon>
        <taxon>Verrucomicrobiota</taxon>
        <taxon>Opitutia</taxon>
        <taxon>Puniceicoccales</taxon>
        <taxon>Puniceicoccaceae</taxon>
        <taxon>Puniceicoccus</taxon>
    </lineage>
</organism>
<protein>
    <submittedName>
        <fullName evidence="3">VWA domain-containing protein</fullName>
    </submittedName>
</protein>
<dbReference type="Gene3D" id="3.40.50.410">
    <property type="entry name" value="von Willebrand factor, type A domain"/>
    <property type="match status" value="1"/>
</dbReference>